<accession>A0A3P4B2C1</accession>
<keyword evidence="2" id="KW-1003">Cell membrane</keyword>
<evidence type="ECO:0000256" key="9">
    <source>
        <dbReference type="SAM" id="MobiDB-lite"/>
    </source>
</evidence>
<dbReference type="GO" id="GO:0005886">
    <property type="term" value="C:plasma membrane"/>
    <property type="evidence" value="ECO:0007669"/>
    <property type="project" value="UniProtKB-SubCell"/>
</dbReference>
<dbReference type="Pfam" id="PF13091">
    <property type="entry name" value="PLDc_2"/>
    <property type="match status" value="2"/>
</dbReference>
<evidence type="ECO:0000313" key="12">
    <source>
        <dbReference type="EMBL" id="VCU69850.1"/>
    </source>
</evidence>
<dbReference type="PANTHER" id="PTHR21248">
    <property type="entry name" value="CARDIOLIPIN SYNTHASE"/>
    <property type="match status" value="1"/>
</dbReference>
<evidence type="ECO:0000256" key="3">
    <source>
        <dbReference type="ARBA" id="ARBA00022679"/>
    </source>
</evidence>
<dbReference type="Gene3D" id="3.30.870.10">
    <property type="entry name" value="Endonuclease Chain A"/>
    <property type="match status" value="2"/>
</dbReference>
<evidence type="ECO:0000313" key="13">
    <source>
        <dbReference type="Proteomes" id="UP000277294"/>
    </source>
</evidence>
<dbReference type="NCBIfam" id="TIGR04265">
    <property type="entry name" value="bac_cardiolipin"/>
    <property type="match status" value="1"/>
</dbReference>
<keyword evidence="13" id="KW-1185">Reference proteome</keyword>
<evidence type="ECO:0000256" key="1">
    <source>
        <dbReference type="ARBA" id="ARBA00004236"/>
    </source>
</evidence>
<dbReference type="SMART" id="SM00155">
    <property type="entry name" value="PLDc"/>
    <property type="match status" value="2"/>
</dbReference>
<dbReference type="Proteomes" id="UP000277294">
    <property type="component" value="Unassembled WGS sequence"/>
</dbReference>
<feature type="chain" id="PRO_5018257410" description="Cardiolipin synthase" evidence="10">
    <location>
        <begin position="24"/>
        <end position="462"/>
    </location>
</feature>
<proteinExistence type="predicted"/>
<dbReference type="PROSITE" id="PS51257">
    <property type="entry name" value="PROKAR_LIPOPROTEIN"/>
    <property type="match status" value="1"/>
</dbReference>
<feature type="domain" description="PLD phosphodiesterase" evidence="11">
    <location>
        <begin position="187"/>
        <end position="214"/>
    </location>
</feature>
<gene>
    <name evidence="12" type="primary">ywiE_2</name>
    <name evidence="12" type="ORF">PIGHUM_01915</name>
</gene>
<keyword evidence="6" id="KW-1133">Transmembrane helix</keyword>
<feature type="compositionally biased region" description="Polar residues" evidence="9">
    <location>
        <begin position="215"/>
        <end position="225"/>
    </location>
</feature>
<evidence type="ECO:0000256" key="5">
    <source>
        <dbReference type="ARBA" id="ARBA00022737"/>
    </source>
</evidence>
<reference evidence="12 13" key="1">
    <citation type="submission" date="2018-10" db="EMBL/GenBank/DDBJ databases">
        <authorList>
            <person name="Criscuolo A."/>
        </authorList>
    </citation>
    <scope>NUCLEOTIDE SEQUENCE [LARGE SCALE GENOMIC DNA]</scope>
    <source>
        <strain evidence="12">DnA1</strain>
    </source>
</reference>
<sequence>MPRCLSVLLYAACVALLAACAHPLPEVQAGSEPRQAVRISTASGWLTYRDSQRIIRKLGGPGDAGDFLAHHLQVEEAVAGTPLVAGNQVQLFSDGPSTYRAMEQAIAAARRFIHLESYIFEDDDVGNRMAELLMARRAAGVAVAVMVDDVGTIAVPRELFDRMRGAGIEVVAFNPVNPLAGRGTWSLNERSHRKILVVDGAVAFVGGINVSDVYSSRPVSGSSPGASGDRSNAPWRDTHISIRGPAVQAVERVFLEGWRSQNGPELGDIDFLPPQPRAGPHVVRILVNKPGAGDNHAIYLTLLSAINSAQRSIHITMAYFVPDPAFIEALCEAARRGVDVVLLLPGFSDFSMVVYAGRSHYEELLAAGVKIYERKDALLHAKTAVVDGVWSTAGSSNLDWRSFTLNHEINAVILGPGFGAQMEALFESDRRASVQVDYERWKRRPVSRRFKEFVSRLLERWM</sequence>
<dbReference type="EC" id="2.7.8.-" evidence="8"/>
<evidence type="ECO:0000256" key="10">
    <source>
        <dbReference type="SAM" id="SignalP"/>
    </source>
</evidence>
<dbReference type="GO" id="GO:0032049">
    <property type="term" value="P:cardiolipin biosynthetic process"/>
    <property type="evidence" value="ECO:0007669"/>
    <property type="project" value="UniProtKB-UniRule"/>
</dbReference>
<evidence type="ECO:0000256" key="2">
    <source>
        <dbReference type="ARBA" id="ARBA00022475"/>
    </source>
</evidence>
<evidence type="ECO:0000259" key="11">
    <source>
        <dbReference type="PROSITE" id="PS50035"/>
    </source>
</evidence>
<feature type="region of interest" description="Disordered" evidence="9">
    <location>
        <begin position="215"/>
        <end position="234"/>
    </location>
</feature>
<keyword evidence="3 12" id="KW-0808">Transferase</keyword>
<dbReference type="SUPFAM" id="SSF56024">
    <property type="entry name" value="Phospholipase D/nuclease"/>
    <property type="match status" value="2"/>
</dbReference>
<protein>
    <recommendedName>
        <fullName evidence="8">Cardiolipin synthase</fullName>
        <ecNumber evidence="8">2.7.8.-</ecNumber>
    </recommendedName>
</protein>
<dbReference type="AlphaFoldDB" id="A0A3P4B2C1"/>
<dbReference type="CDD" id="cd09159">
    <property type="entry name" value="PLDc_ybhO_like_2"/>
    <property type="match status" value="1"/>
</dbReference>
<dbReference type="CDD" id="cd09110">
    <property type="entry name" value="PLDc_CLS_1"/>
    <property type="match status" value="1"/>
</dbReference>
<dbReference type="EMBL" id="UWPJ01000016">
    <property type="protein sequence ID" value="VCU69850.1"/>
    <property type="molecule type" value="Genomic_DNA"/>
</dbReference>
<dbReference type="PROSITE" id="PS50035">
    <property type="entry name" value="PLD"/>
    <property type="match status" value="2"/>
</dbReference>
<keyword evidence="4" id="KW-0812">Transmembrane</keyword>
<dbReference type="InterPro" id="IPR001736">
    <property type="entry name" value="PLipase_D/transphosphatidylase"/>
</dbReference>
<evidence type="ECO:0000256" key="4">
    <source>
        <dbReference type="ARBA" id="ARBA00022692"/>
    </source>
</evidence>
<evidence type="ECO:0000256" key="7">
    <source>
        <dbReference type="ARBA" id="ARBA00023136"/>
    </source>
</evidence>
<evidence type="ECO:0000256" key="8">
    <source>
        <dbReference type="NCBIfam" id="TIGR04265"/>
    </source>
</evidence>
<feature type="domain" description="PLD phosphodiesterase" evidence="11">
    <location>
        <begin position="375"/>
        <end position="402"/>
    </location>
</feature>
<dbReference type="GO" id="GO:0008808">
    <property type="term" value="F:cardiolipin synthase activity"/>
    <property type="evidence" value="ECO:0007669"/>
    <property type="project" value="UniProtKB-UniRule"/>
</dbReference>
<dbReference type="PANTHER" id="PTHR21248:SF22">
    <property type="entry name" value="PHOSPHOLIPASE D"/>
    <property type="match status" value="1"/>
</dbReference>
<evidence type="ECO:0000256" key="6">
    <source>
        <dbReference type="ARBA" id="ARBA00022989"/>
    </source>
</evidence>
<dbReference type="InterPro" id="IPR022924">
    <property type="entry name" value="Cardiolipin_synthase"/>
</dbReference>
<keyword evidence="5" id="KW-0677">Repeat</keyword>
<organism evidence="12 13">
    <name type="scientific">Pigmentiphaga humi</name>
    <dbReference type="NCBI Taxonomy" id="2478468"/>
    <lineage>
        <taxon>Bacteria</taxon>
        <taxon>Pseudomonadati</taxon>
        <taxon>Pseudomonadota</taxon>
        <taxon>Betaproteobacteria</taxon>
        <taxon>Burkholderiales</taxon>
        <taxon>Alcaligenaceae</taxon>
        <taxon>Pigmentiphaga</taxon>
    </lineage>
</organism>
<keyword evidence="7" id="KW-0472">Membrane</keyword>
<dbReference type="RefSeq" id="WP_124079363.1">
    <property type="nucleotide sequence ID" value="NZ_UWPJ01000016.1"/>
</dbReference>
<feature type="signal peptide" evidence="10">
    <location>
        <begin position="1"/>
        <end position="23"/>
    </location>
</feature>
<name>A0A3P4B2C1_9BURK</name>
<keyword evidence="10" id="KW-0732">Signal</keyword>
<comment type="subcellular location">
    <subcellularLocation>
        <location evidence="1">Cell membrane</location>
    </subcellularLocation>
</comment>
<dbReference type="OrthoDB" id="9762009at2"/>
<dbReference type="InterPro" id="IPR025202">
    <property type="entry name" value="PLD-like_dom"/>
</dbReference>